<accession>A0ABW2DTQ1</accession>
<sequence length="146" mass="15992">MEGRCEAAPGLRHPAGPHEDLPDAARVFAQEVLLTLPYYYSSWVDKHEPEAVAGFLGLKDPDKADLTETAAQLPKARVVNALFAHVVAACEYNIREPRTWSHLTPSQARYLLLLESLGQADNGSYQLSEVEQQAVASHRPATDADA</sequence>
<gene>
    <name evidence="1" type="ORF">ACFQMH_05790</name>
</gene>
<comment type="caution">
    <text evidence="1">The sequence shown here is derived from an EMBL/GenBank/DDBJ whole genome shotgun (WGS) entry which is preliminary data.</text>
</comment>
<reference evidence="2" key="1">
    <citation type="journal article" date="2019" name="Int. J. Syst. Evol. Microbiol.">
        <title>The Global Catalogue of Microorganisms (GCM) 10K type strain sequencing project: providing services to taxonomists for standard genome sequencing and annotation.</title>
        <authorList>
            <consortium name="The Broad Institute Genomics Platform"/>
            <consortium name="The Broad Institute Genome Sequencing Center for Infectious Disease"/>
            <person name="Wu L."/>
            <person name="Ma J."/>
        </authorList>
    </citation>
    <scope>NUCLEOTIDE SEQUENCE [LARGE SCALE GENOMIC DNA]</scope>
    <source>
        <strain evidence="2">JCM 4855</strain>
    </source>
</reference>
<protein>
    <submittedName>
        <fullName evidence="1">Uncharacterized protein</fullName>
    </submittedName>
</protein>
<evidence type="ECO:0000313" key="1">
    <source>
        <dbReference type="EMBL" id="MFC7011231.1"/>
    </source>
</evidence>
<name>A0ABW2DTQ1_9ACTN</name>
<organism evidence="1 2">
    <name type="scientific">Streptomyces viridiviolaceus</name>
    <dbReference type="NCBI Taxonomy" id="68282"/>
    <lineage>
        <taxon>Bacteria</taxon>
        <taxon>Bacillati</taxon>
        <taxon>Actinomycetota</taxon>
        <taxon>Actinomycetes</taxon>
        <taxon>Kitasatosporales</taxon>
        <taxon>Streptomycetaceae</taxon>
        <taxon>Streptomyces</taxon>
    </lineage>
</organism>
<evidence type="ECO:0000313" key="2">
    <source>
        <dbReference type="Proteomes" id="UP001596409"/>
    </source>
</evidence>
<dbReference type="EMBL" id="JBHSYM010000009">
    <property type="protein sequence ID" value="MFC7011231.1"/>
    <property type="molecule type" value="Genomic_DNA"/>
</dbReference>
<dbReference type="RefSeq" id="WP_385868770.1">
    <property type="nucleotide sequence ID" value="NZ_JBHSYM010000009.1"/>
</dbReference>
<proteinExistence type="predicted"/>
<dbReference type="Proteomes" id="UP001596409">
    <property type="component" value="Unassembled WGS sequence"/>
</dbReference>
<keyword evidence="2" id="KW-1185">Reference proteome</keyword>